<dbReference type="Proteomes" id="UP000505377">
    <property type="component" value="Plasmid unnamed3"/>
</dbReference>
<accession>A0A6M6JW69</accession>
<dbReference type="AlphaFoldDB" id="A0A6M6JW69"/>
<evidence type="ECO:0000313" key="1">
    <source>
        <dbReference type="EMBL" id="QJY51246.1"/>
    </source>
</evidence>
<dbReference type="EMBL" id="CP053567">
    <property type="protein sequence ID" value="QJY51246.1"/>
    <property type="molecule type" value="Genomic_DNA"/>
</dbReference>
<evidence type="ECO:0000313" key="2">
    <source>
        <dbReference type="Proteomes" id="UP000505377"/>
    </source>
</evidence>
<dbReference type="RefSeq" id="WP_172170174.1">
    <property type="nucleotide sequence ID" value="NZ_CP053567.1"/>
</dbReference>
<gene>
    <name evidence="1" type="ORF">HOP40_35280</name>
</gene>
<keyword evidence="1" id="KW-0614">Plasmid</keyword>
<organism evidence="1 2">
    <name type="scientific">Pseudonocardia broussonetiae</name>
    <dbReference type="NCBI Taxonomy" id="2736640"/>
    <lineage>
        <taxon>Bacteria</taxon>
        <taxon>Bacillati</taxon>
        <taxon>Actinomycetota</taxon>
        <taxon>Actinomycetes</taxon>
        <taxon>Pseudonocardiales</taxon>
        <taxon>Pseudonocardiaceae</taxon>
        <taxon>Pseudonocardia</taxon>
    </lineage>
</organism>
<name>A0A6M6JW69_9PSEU</name>
<dbReference type="KEGG" id="pbro:HOP40_35280"/>
<reference evidence="1 2" key="1">
    <citation type="submission" date="2020-05" db="EMBL/GenBank/DDBJ databases">
        <authorList>
            <person name="Mo P."/>
        </authorList>
    </citation>
    <scope>NUCLEOTIDE SEQUENCE [LARGE SCALE GENOMIC DNA]</scope>
    <source>
        <strain evidence="1 2">Gen01</strain>
        <plasmid evidence="1 2">unnamed3</plasmid>
    </source>
</reference>
<sequence length="174" mass="17993">MAYVAGQKLRASELNTTVTDLESNLDTRAAGIVGRNQRTTNSATYTTAARVLSARAPVVAGRSYRVSFHAEEFPTGGAAVGQTELRHTTTDVEPTTSSAILARALVHHINDGVPDSVVVVGFFHATANGFLRVAVVGNRVVGTAPCSIAASSSFPATLTIEDAGATVSTSGTVY</sequence>
<geneLocation type="plasmid" evidence="1 2">
    <name>unnamed3</name>
</geneLocation>
<keyword evidence="2" id="KW-1185">Reference proteome</keyword>
<proteinExistence type="predicted"/>
<protein>
    <submittedName>
        <fullName evidence="1">Uncharacterized protein</fullName>
    </submittedName>
</protein>